<dbReference type="Gene3D" id="3.20.20.140">
    <property type="entry name" value="Metal-dependent hydrolases"/>
    <property type="match status" value="1"/>
</dbReference>
<dbReference type="Proteomes" id="UP001163846">
    <property type="component" value="Unassembled WGS sequence"/>
</dbReference>
<dbReference type="SUPFAM" id="SSF51556">
    <property type="entry name" value="Metallo-dependent hydrolases"/>
    <property type="match status" value="1"/>
</dbReference>
<dbReference type="InterPro" id="IPR032466">
    <property type="entry name" value="Metal_Hydrolase"/>
</dbReference>
<dbReference type="GO" id="GO:0016787">
    <property type="term" value="F:hydrolase activity"/>
    <property type="evidence" value="ECO:0007669"/>
    <property type="project" value="InterPro"/>
</dbReference>
<comment type="similarity">
    <text evidence="3">Belongs to the metallo-dependent hydrolases superfamily.</text>
</comment>
<organism evidence="5 6">
    <name type="scientific">Lentinula raphanica</name>
    <dbReference type="NCBI Taxonomy" id="153919"/>
    <lineage>
        <taxon>Eukaryota</taxon>
        <taxon>Fungi</taxon>
        <taxon>Dikarya</taxon>
        <taxon>Basidiomycota</taxon>
        <taxon>Agaricomycotina</taxon>
        <taxon>Agaricomycetes</taxon>
        <taxon>Agaricomycetidae</taxon>
        <taxon>Agaricales</taxon>
        <taxon>Marasmiineae</taxon>
        <taxon>Omphalotaceae</taxon>
        <taxon>Lentinula</taxon>
    </lineage>
</organism>
<dbReference type="EMBL" id="MU806096">
    <property type="protein sequence ID" value="KAJ3840051.1"/>
    <property type="molecule type" value="Genomic_DNA"/>
</dbReference>
<dbReference type="InterPro" id="IPR032465">
    <property type="entry name" value="ACMSD"/>
</dbReference>
<dbReference type="Pfam" id="PF04909">
    <property type="entry name" value="Amidohydro_2"/>
    <property type="match status" value="1"/>
</dbReference>
<keyword evidence="6" id="KW-1185">Reference proteome</keyword>
<keyword evidence="1 3" id="KW-0210">Decarboxylase</keyword>
<dbReference type="GO" id="GO:0019748">
    <property type="term" value="P:secondary metabolic process"/>
    <property type="evidence" value="ECO:0007669"/>
    <property type="project" value="TreeGrafter"/>
</dbReference>
<dbReference type="GO" id="GO:0005829">
    <property type="term" value="C:cytosol"/>
    <property type="evidence" value="ECO:0007669"/>
    <property type="project" value="TreeGrafter"/>
</dbReference>
<proteinExistence type="inferred from homology"/>
<evidence type="ECO:0000313" key="6">
    <source>
        <dbReference type="Proteomes" id="UP001163846"/>
    </source>
</evidence>
<accession>A0AA38PCI0</accession>
<name>A0AA38PCI0_9AGAR</name>
<evidence type="ECO:0000256" key="2">
    <source>
        <dbReference type="ARBA" id="ARBA00023239"/>
    </source>
</evidence>
<evidence type="ECO:0000259" key="4">
    <source>
        <dbReference type="Pfam" id="PF04909"/>
    </source>
</evidence>
<gene>
    <name evidence="5" type="ORF">F5878DRAFT_88704</name>
</gene>
<feature type="domain" description="Amidohydrolase-related" evidence="4">
    <location>
        <begin position="62"/>
        <end position="343"/>
    </location>
</feature>
<keyword evidence="2 3" id="KW-0456">Lyase</keyword>
<dbReference type="AlphaFoldDB" id="A0AA38PCI0"/>
<evidence type="ECO:0000313" key="5">
    <source>
        <dbReference type="EMBL" id="KAJ3840051.1"/>
    </source>
</evidence>
<evidence type="ECO:0000256" key="3">
    <source>
        <dbReference type="RuleBase" id="RU366045"/>
    </source>
</evidence>
<dbReference type="PANTHER" id="PTHR21240">
    <property type="entry name" value="2-AMINO-3-CARBOXYLMUCONATE-6-SEMIALDEHYDE DECARBOXYLASE"/>
    <property type="match status" value="1"/>
</dbReference>
<comment type="caution">
    <text evidence="5">The sequence shown here is derived from an EMBL/GenBank/DDBJ whole genome shotgun (WGS) entry which is preliminary data.</text>
</comment>
<evidence type="ECO:0000256" key="1">
    <source>
        <dbReference type="ARBA" id="ARBA00022793"/>
    </source>
</evidence>
<dbReference type="GO" id="GO:0016831">
    <property type="term" value="F:carboxy-lyase activity"/>
    <property type="evidence" value="ECO:0007669"/>
    <property type="project" value="UniProtKB-KW"/>
</dbReference>
<sequence length="346" mass="38439">MKQLHTVFRQIAVFLIYQSFTYARVWNDTGRGTIAFEEAWSIPELARGTGTLRANLLDIHNQRLTLMDQLGVDFMVLSCASPCVQGISDPAVADAMAVNVNNQLASQISNNTFRFGAFAALSMHNASEAAAELKRTVQELGFLGGLVNDYQQSGSDNDTLIYYDQPEFDIFWKMVVELDVPIYFHPRTNVEPIANLLYGHAPWLLGAPQEFAATLSGHILGLCTNGVFDRFPSLKVIVGHLGERIPSDLVRIDAKLAPQTTSMLHNVTTYFHTNLFETTSGNFATNLLQFHIKEIGLERILFSIDYPFVDMPLGTTWVDGLNDVLTPEALLSLKRGAAIKLLKLND</sequence>
<dbReference type="InterPro" id="IPR006680">
    <property type="entry name" value="Amidohydro-rel"/>
</dbReference>
<protein>
    <submittedName>
        <fullName evidence="5">Amidohydrolase 2</fullName>
    </submittedName>
</protein>
<reference evidence="5" key="1">
    <citation type="submission" date="2022-08" db="EMBL/GenBank/DDBJ databases">
        <authorList>
            <consortium name="DOE Joint Genome Institute"/>
            <person name="Min B."/>
            <person name="Riley R."/>
            <person name="Sierra-Patev S."/>
            <person name="Naranjo-Ortiz M."/>
            <person name="Looney B."/>
            <person name="Konkel Z."/>
            <person name="Slot J.C."/>
            <person name="Sakamoto Y."/>
            <person name="Steenwyk J.L."/>
            <person name="Rokas A."/>
            <person name="Carro J."/>
            <person name="Camarero S."/>
            <person name="Ferreira P."/>
            <person name="Molpeceres G."/>
            <person name="Ruiz-Duenas F.J."/>
            <person name="Serrano A."/>
            <person name="Henrissat B."/>
            <person name="Drula E."/>
            <person name="Hughes K.W."/>
            <person name="Mata J.L."/>
            <person name="Ishikawa N.K."/>
            <person name="Vargas-Isla R."/>
            <person name="Ushijima S."/>
            <person name="Smith C.A."/>
            <person name="Ahrendt S."/>
            <person name="Andreopoulos W."/>
            <person name="He G."/>
            <person name="Labutti K."/>
            <person name="Lipzen A."/>
            <person name="Ng V."/>
            <person name="Sandor L."/>
            <person name="Barry K."/>
            <person name="Martinez A.T."/>
            <person name="Xiao Y."/>
            <person name="Gibbons J.G."/>
            <person name="Terashima K."/>
            <person name="Hibbett D.S."/>
            <person name="Grigoriev I.V."/>
        </authorList>
    </citation>
    <scope>NUCLEOTIDE SEQUENCE</scope>
    <source>
        <strain evidence="5">TFB9207</strain>
    </source>
</reference>
<dbReference type="PANTHER" id="PTHR21240:SF31">
    <property type="entry name" value="AMIDOHYDROLASE FAMILY PROTEIN (AFU_ORTHOLOGUE AFUA_7G05840)"/>
    <property type="match status" value="1"/>
</dbReference>